<dbReference type="GO" id="GO:0016787">
    <property type="term" value="F:hydrolase activity"/>
    <property type="evidence" value="ECO:0007669"/>
    <property type="project" value="InterPro"/>
</dbReference>
<keyword evidence="3" id="KW-0732">Signal</keyword>
<feature type="domain" description="Calcineurin-like phosphoesterase" evidence="4">
    <location>
        <begin position="67"/>
        <end position="275"/>
    </location>
</feature>
<feature type="transmembrane region" description="Helical" evidence="2">
    <location>
        <begin position="441"/>
        <end position="464"/>
    </location>
</feature>
<evidence type="ECO:0000259" key="6">
    <source>
        <dbReference type="Pfam" id="PF24394"/>
    </source>
</evidence>
<dbReference type="AlphaFoldDB" id="A0A8B7NUS0"/>
<dbReference type="InterPro" id="IPR056229">
    <property type="entry name" value="Ig_TMM62"/>
</dbReference>
<evidence type="ECO:0000313" key="7">
    <source>
        <dbReference type="Proteomes" id="UP000694843"/>
    </source>
</evidence>
<feature type="region of interest" description="Disordered" evidence="1">
    <location>
        <begin position="713"/>
        <end position="753"/>
    </location>
</feature>
<feature type="transmembrane region" description="Helical" evidence="2">
    <location>
        <begin position="494"/>
        <end position="513"/>
    </location>
</feature>
<evidence type="ECO:0000259" key="4">
    <source>
        <dbReference type="Pfam" id="PF00149"/>
    </source>
</evidence>
<dbReference type="OrthoDB" id="27234at2759"/>
<dbReference type="InterPro" id="IPR056230">
    <property type="entry name" value="TMEM62_C"/>
</dbReference>
<evidence type="ECO:0000256" key="1">
    <source>
        <dbReference type="SAM" id="MobiDB-lite"/>
    </source>
</evidence>
<feature type="transmembrane region" description="Helical" evidence="2">
    <location>
        <begin position="550"/>
        <end position="573"/>
    </location>
</feature>
<dbReference type="InterPro" id="IPR004843">
    <property type="entry name" value="Calcineurin-like_PHP"/>
</dbReference>
<dbReference type="CDD" id="cd07401">
    <property type="entry name" value="MPP_TMEM62_N"/>
    <property type="match status" value="1"/>
</dbReference>
<evidence type="ECO:0000313" key="8">
    <source>
        <dbReference type="RefSeq" id="XP_018016716.1"/>
    </source>
</evidence>
<sequence length="753" mass="85556">MKQWYRRCLLWVCMVMIGALSVTQVVQVVSVGGEVTSYDESSKPSMQFPNFSHHEEMDDLMDKIIWFIQVSDLHFSIWNDKSRITEFRDFCRHSIRTIEPAVVLASGDLTDAKSVDGMGSLQYEEEWQYYKTILQETGLYNNTVWLDIRGNHDNFNMASLSSATNLYKSHSVQGGRHPRSYLHSVRRAGVSVAFIAVDTTLLPGPKRPFNFVGVLPPSELSLLQRLAEEARASHNHTVWFGHYPTSCIIGPEHGCKDLRMAMSGGVAYLCGHLHSLGGLVPAMHARQLNGLLELELEDWKDGRMFRVMALDGGQFSFIDVRHNTWPLILVTNPSHATYTNTPYATYADTIRVLAWSPSSIRRLSVRIDEAGAWVQLSHVKGPLYSARWQPALYTAGLHTLEVAAEDGDGRRVVHQQPFSMDGSKPSFRLLPSILLTSNISAVFQFLFGCAVCLCILLLCVFRYLHYLMSSSGKRNICRRGIFRWTIMRALVRKFWVLCSVDELFWPLIIYMLYLPVGPWMVGELLDNEYGVVFSWGTFVYHSFLPGSLTFAYGFVLFILYLLPLIFGLANCVDHRMHSIFVQPKIGLFAQLAKNVPLVIPLSIQSFLTYLMYLAYGWVCVVLGPIRSWSVILGLALWLRAERLEPRHLRPAALLWCSLLHSSSLHDCNSHTDENNATRRSWLRRKSSTDLTLRQDNDRSDSFTDGSLDTTVKLSSERPFNNHDLSDSLSEVRKKRPSRRSLSDGSYEQQSSSL</sequence>
<dbReference type="OMA" id="THIXDSA"/>
<feature type="transmembrane region" description="Helical" evidence="2">
    <location>
        <begin position="609"/>
        <end position="638"/>
    </location>
</feature>
<keyword evidence="2" id="KW-1133">Transmembrane helix</keyword>
<feature type="compositionally biased region" description="Polar residues" evidence="1">
    <location>
        <begin position="742"/>
        <end position="753"/>
    </location>
</feature>
<dbReference type="Gene3D" id="3.60.21.10">
    <property type="match status" value="1"/>
</dbReference>
<gene>
    <name evidence="8" type="primary">LOC108673402</name>
</gene>
<dbReference type="InterPro" id="IPR029052">
    <property type="entry name" value="Metallo-depent_PP-like"/>
</dbReference>
<keyword evidence="2" id="KW-0472">Membrane</keyword>
<dbReference type="GeneID" id="108673402"/>
<evidence type="ECO:0000256" key="2">
    <source>
        <dbReference type="SAM" id="Phobius"/>
    </source>
</evidence>
<organism evidence="7 8">
    <name type="scientific">Hyalella azteca</name>
    <name type="common">Amphipod</name>
    <dbReference type="NCBI Taxonomy" id="294128"/>
    <lineage>
        <taxon>Eukaryota</taxon>
        <taxon>Metazoa</taxon>
        <taxon>Ecdysozoa</taxon>
        <taxon>Arthropoda</taxon>
        <taxon>Crustacea</taxon>
        <taxon>Multicrustacea</taxon>
        <taxon>Malacostraca</taxon>
        <taxon>Eumalacostraca</taxon>
        <taxon>Peracarida</taxon>
        <taxon>Amphipoda</taxon>
        <taxon>Senticaudata</taxon>
        <taxon>Talitrida</taxon>
        <taxon>Talitroidea</taxon>
        <taxon>Hyalellidae</taxon>
        <taxon>Hyalella</taxon>
    </lineage>
</organism>
<evidence type="ECO:0000256" key="3">
    <source>
        <dbReference type="SAM" id="SignalP"/>
    </source>
</evidence>
<dbReference type="PANTHER" id="PTHR14795">
    <property type="entry name" value="HELICASE RELATED"/>
    <property type="match status" value="1"/>
</dbReference>
<dbReference type="PANTHER" id="PTHR14795:SF0">
    <property type="entry name" value="TRANSMEMBRANE PROTEIN 62"/>
    <property type="match status" value="1"/>
</dbReference>
<reference evidence="8" key="1">
    <citation type="submission" date="2025-08" db="UniProtKB">
        <authorList>
            <consortium name="RefSeq"/>
        </authorList>
    </citation>
    <scope>IDENTIFICATION</scope>
    <source>
        <tissue evidence="8">Whole organism</tissue>
    </source>
</reference>
<evidence type="ECO:0000259" key="5">
    <source>
        <dbReference type="Pfam" id="PF24384"/>
    </source>
</evidence>
<dbReference type="InterPro" id="IPR041871">
    <property type="entry name" value="MPP_TMEM62"/>
</dbReference>
<dbReference type="Pfam" id="PF24394">
    <property type="entry name" value="TMEM62_C"/>
    <property type="match status" value="1"/>
</dbReference>
<accession>A0A8B7NUS0</accession>
<dbReference type="Pfam" id="PF24384">
    <property type="entry name" value="Ig_TMM62"/>
    <property type="match status" value="1"/>
</dbReference>
<dbReference type="SUPFAM" id="SSF56300">
    <property type="entry name" value="Metallo-dependent phosphatases"/>
    <property type="match status" value="1"/>
</dbReference>
<feature type="domain" description="TMEM62 C-terminal" evidence="6">
    <location>
        <begin position="445"/>
        <end position="575"/>
    </location>
</feature>
<feature type="domain" description="TMEM62 Ig-like" evidence="5">
    <location>
        <begin position="323"/>
        <end position="423"/>
    </location>
</feature>
<dbReference type="Pfam" id="PF00149">
    <property type="entry name" value="Metallophos"/>
    <property type="match status" value="1"/>
</dbReference>
<feature type="transmembrane region" description="Helical" evidence="2">
    <location>
        <begin position="585"/>
        <end position="603"/>
    </location>
</feature>
<keyword evidence="7" id="KW-1185">Reference proteome</keyword>
<dbReference type="Proteomes" id="UP000694843">
    <property type="component" value="Unplaced"/>
</dbReference>
<feature type="signal peptide" evidence="3">
    <location>
        <begin position="1"/>
        <end position="23"/>
    </location>
</feature>
<dbReference type="RefSeq" id="XP_018016716.1">
    <property type="nucleotide sequence ID" value="XM_018161227.2"/>
</dbReference>
<name>A0A8B7NUS0_HYAAZ</name>
<dbReference type="KEGG" id="hazt:108673402"/>
<keyword evidence="2 8" id="KW-0812">Transmembrane</keyword>
<protein>
    <submittedName>
        <fullName evidence="8">Transmembrane protein 62</fullName>
    </submittedName>
</protein>
<feature type="compositionally biased region" description="Basic and acidic residues" evidence="1">
    <location>
        <begin position="719"/>
        <end position="731"/>
    </location>
</feature>
<feature type="chain" id="PRO_5034760646" evidence="3">
    <location>
        <begin position="24"/>
        <end position="753"/>
    </location>
</feature>
<proteinExistence type="predicted"/>